<dbReference type="EMBL" id="CP001804">
    <property type="protein sequence ID" value="ACY15621.1"/>
    <property type="molecule type" value="Genomic_DNA"/>
</dbReference>
<dbReference type="HOGENOM" id="CLU_2450506_0_0_7"/>
<dbReference type="RefSeq" id="WP_012828221.1">
    <property type="nucleotide sequence ID" value="NC_013440.1"/>
</dbReference>
<organism evidence="1 2">
    <name type="scientific">Haliangium ochraceum (strain DSM 14365 / JCM 11303 / SMP-2)</name>
    <dbReference type="NCBI Taxonomy" id="502025"/>
    <lineage>
        <taxon>Bacteria</taxon>
        <taxon>Pseudomonadati</taxon>
        <taxon>Myxococcota</taxon>
        <taxon>Polyangia</taxon>
        <taxon>Haliangiales</taxon>
        <taxon>Kofleriaceae</taxon>
        <taxon>Haliangium</taxon>
    </lineage>
</organism>
<dbReference type="Proteomes" id="UP000001880">
    <property type="component" value="Chromosome"/>
</dbReference>
<keyword evidence="2" id="KW-1185">Reference proteome</keyword>
<dbReference type="STRING" id="502025.Hoch_3119"/>
<evidence type="ECO:0000313" key="1">
    <source>
        <dbReference type="EMBL" id="ACY15621.1"/>
    </source>
</evidence>
<sequence length="89" mass="9722">MSDDGPRASIDELEAALGALACAYRRARQRADAHAEVAAITERYHAALGELMTRPGWIGSLDVDAELPDRHMPAAYLNRFAELERGDQG</sequence>
<gene>
    <name evidence="1" type="ordered locus">Hoch_3119</name>
</gene>
<accession>D0LSC2</accession>
<reference evidence="1 2" key="1">
    <citation type="journal article" date="2010" name="Stand. Genomic Sci.">
        <title>Complete genome sequence of Haliangium ochraceum type strain (SMP-2).</title>
        <authorList>
            <consortium name="US DOE Joint Genome Institute (JGI-PGF)"/>
            <person name="Ivanova N."/>
            <person name="Daum C."/>
            <person name="Lang E."/>
            <person name="Abt B."/>
            <person name="Kopitz M."/>
            <person name="Saunders E."/>
            <person name="Lapidus A."/>
            <person name="Lucas S."/>
            <person name="Glavina Del Rio T."/>
            <person name="Nolan M."/>
            <person name="Tice H."/>
            <person name="Copeland A."/>
            <person name="Cheng J.F."/>
            <person name="Chen F."/>
            <person name="Bruce D."/>
            <person name="Goodwin L."/>
            <person name="Pitluck S."/>
            <person name="Mavromatis K."/>
            <person name="Pati A."/>
            <person name="Mikhailova N."/>
            <person name="Chen A."/>
            <person name="Palaniappan K."/>
            <person name="Land M."/>
            <person name="Hauser L."/>
            <person name="Chang Y.J."/>
            <person name="Jeffries C.D."/>
            <person name="Detter J.C."/>
            <person name="Brettin T."/>
            <person name="Rohde M."/>
            <person name="Goker M."/>
            <person name="Bristow J."/>
            <person name="Markowitz V."/>
            <person name="Eisen J.A."/>
            <person name="Hugenholtz P."/>
            <person name="Kyrpides N.C."/>
            <person name="Klenk H.P."/>
        </authorList>
    </citation>
    <scope>NUCLEOTIDE SEQUENCE [LARGE SCALE GENOMIC DNA]</scope>
    <source>
        <strain evidence="2">DSM 14365 / CIP 107738 / JCM 11303 / AJ 13395 / SMP-2</strain>
    </source>
</reference>
<dbReference type="KEGG" id="hoh:Hoch_3119"/>
<proteinExistence type="predicted"/>
<evidence type="ECO:0000313" key="2">
    <source>
        <dbReference type="Proteomes" id="UP000001880"/>
    </source>
</evidence>
<protein>
    <submittedName>
        <fullName evidence="1">Uncharacterized protein</fullName>
    </submittedName>
</protein>
<dbReference type="AlphaFoldDB" id="D0LSC2"/>
<name>D0LSC2_HALO1</name>